<sequence>DQFERIRDGDRFWFENTKNGLFTPSELEDIWNTKYADVLLVTTNAEPQDIQRDVFYLKD</sequence>
<feature type="non-terminal residue" evidence="1">
    <location>
        <position position="1"/>
    </location>
</feature>
<dbReference type="InterPro" id="IPR019791">
    <property type="entry name" value="Haem_peroxidase_animal"/>
</dbReference>
<dbReference type="Proteomes" id="UP000288216">
    <property type="component" value="Unassembled WGS sequence"/>
</dbReference>
<gene>
    <name evidence="1" type="ORF">scyTo_0022794</name>
</gene>
<dbReference type="InterPro" id="IPR010255">
    <property type="entry name" value="Haem_peroxidase_sf"/>
</dbReference>
<evidence type="ECO:0000313" key="2">
    <source>
        <dbReference type="Proteomes" id="UP000288216"/>
    </source>
</evidence>
<dbReference type="InterPro" id="IPR037120">
    <property type="entry name" value="Haem_peroxidase_sf_animal"/>
</dbReference>
<dbReference type="GO" id="GO:0004601">
    <property type="term" value="F:peroxidase activity"/>
    <property type="evidence" value="ECO:0007669"/>
    <property type="project" value="InterPro"/>
</dbReference>
<feature type="non-terminal residue" evidence="1">
    <location>
        <position position="59"/>
    </location>
</feature>
<dbReference type="GO" id="GO:0006979">
    <property type="term" value="P:response to oxidative stress"/>
    <property type="evidence" value="ECO:0007669"/>
    <property type="project" value="InterPro"/>
</dbReference>
<evidence type="ECO:0000313" key="1">
    <source>
        <dbReference type="EMBL" id="GCB81401.1"/>
    </source>
</evidence>
<keyword evidence="2" id="KW-1185">Reference proteome</keyword>
<dbReference type="GO" id="GO:0020037">
    <property type="term" value="F:heme binding"/>
    <property type="evidence" value="ECO:0007669"/>
    <property type="project" value="InterPro"/>
</dbReference>
<dbReference type="PROSITE" id="PS50292">
    <property type="entry name" value="PEROXIDASE_3"/>
    <property type="match status" value="1"/>
</dbReference>
<dbReference type="PANTHER" id="PTHR11475:SF144">
    <property type="entry name" value="NAD(P)H OXIDASE (H2O2-FORMING)"/>
    <property type="match status" value="1"/>
</dbReference>
<dbReference type="Pfam" id="PF03098">
    <property type="entry name" value="An_peroxidase"/>
    <property type="match status" value="1"/>
</dbReference>
<dbReference type="STRING" id="75743.A0A401Q7R2"/>
<proteinExistence type="predicted"/>
<accession>A0A401Q7R2</accession>
<dbReference type="SUPFAM" id="SSF48113">
    <property type="entry name" value="Heme-dependent peroxidases"/>
    <property type="match status" value="1"/>
</dbReference>
<organism evidence="1 2">
    <name type="scientific">Scyliorhinus torazame</name>
    <name type="common">Cloudy catshark</name>
    <name type="synonym">Catulus torazame</name>
    <dbReference type="NCBI Taxonomy" id="75743"/>
    <lineage>
        <taxon>Eukaryota</taxon>
        <taxon>Metazoa</taxon>
        <taxon>Chordata</taxon>
        <taxon>Craniata</taxon>
        <taxon>Vertebrata</taxon>
        <taxon>Chondrichthyes</taxon>
        <taxon>Elasmobranchii</taxon>
        <taxon>Galeomorphii</taxon>
        <taxon>Galeoidea</taxon>
        <taxon>Carcharhiniformes</taxon>
        <taxon>Scyliorhinidae</taxon>
        <taxon>Scyliorhinus</taxon>
    </lineage>
</organism>
<reference evidence="1 2" key="1">
    <citation type="journal article" date="2018" name="Nat. Ecol. Evol.">
        <title>Shark genomes provide insights into elasmobranch evolution and the origin of vertebrates.</title>
        <authorList>
            <person name="Hara Y"/>
            <person name="Yamaguchi K"/>
            <person name="Onimaru K"/>
            <person name="Kadota M"/>
            <person name="Koyanagi M"/>
            <person name="Keeley SD"/>
            <person name="Tatsumi K"/>
            <person name="Tanaka K"/>
            <person name="Motone F"/>
            <person name="Kageyama Y"/>
            <person name="Nozu R"/>
            <person name="Adachi N"/>
            <person name="Nishimura O"/>
            <person name="Nakagawa R"/>
            <person name="Tanegashima C"/>
            <person name="Kiyatake I"/>
            <person name="Matsumoto R"/>
            <person name="Murakumo K"/>
            <person name="Nishida K"/>
            <person name="Terakita A"/>
            <person name="Kuratani S"/>
            <person name="Sato K"/>
            <person name="Hyodo S Kuraku.S."/>
        </authorList>
    </citation>
    <scope>NUCLEOTIDE SEQUENCE [LARGE SCALE GENOMIC DNA]</scope>
</reference>
<dbReference type="AlphaFoldDB" id="A0A401Q7R2"/>
<protein>
    <submittedName>
        <fullName evidence="1">Uncharacterized protein</fullName>
    </submittedName>
</protein>
<dbReference type="OrthoDB" id="6019201at2759"/>
<dbReference type="PANTHER" id="PTHR11475">
    <property type="entry name" value="OXIDASE/PEROXIDASE"/>
    <property type="match status" value="1"/>
</dbReference>
<comment type="caution">
    <text evidence="1">The sequence shown here is derived from an EMBL/GenBank/DDBJ whole genome shotgun (WGS) entry which is preliminary data.</text>
</comment>
<dbReference type="EMBL" id="BFAA01024091">
    <property type="protein sequence ID" value="GCB81401.1"/>
    <property type="molecule type" value="Genomic_DNA"/>
</dbReference>
<name>A0A401Q7R2_SCYTO</name>
<dbReference type="Gene3D" id="1.10.640.10">
    <property type="entry name" value="Haem peroxidase domain superfamily, animal type"/>
    <property type="match status" value="1"/>
</dbReference>